<dbReference type="CDD" id="cd00170">
    <property type="entry name" value="SEC14"/>
    <property type="match status" value="1"/>
</dbReference>
<dbReference type="Pfam" id="PF00650">
    <property type="entry name" value="CRAL_TRIO"/>
    <property type="match status" value="1"/>
</dbReference>
<reference evidence="3 4" key="1">
    <citation type="submission" date="2019-07" db="EMBL/GenBank/DDBJ databases">
        <title>Draft genome assembly of a fouling barnacle, Amphibalanus amphitrite (Darwin, 1854): The first reference genome for Thecostraca.</title>
        <authorList>
            <person name="Kim W."/>
        </authorList>
    </citation>
    <scope>NUCLEOTIDE SEQUENCE [LARGE SCALE GENOMIC DNA]</scope>
    <source>
        <strain evidence="3">SNU_AA5</strain>
        <tissue evidence="3">Soma without cirri and trophi</tissue>
    </source>
</reference>
<feature type="region of interest" description="Disordered" evidence="1">
    <location>
        <begin position="369"/>
        <end position="396"/>
    </location>
</feature>
<evidence type="ECO:0000259" key="2">
    <source>
        <dbReference type="PROSITE" id="PS50191"/>
    </source>
</evidence>
<dbReference type="PANTHER" id="PTHR46384:SF1">
    <property type="entry name" value="MOTILE SPERM DOMAIN-CONTAINING PROTEIN 2"/>
    <property type="match status" value="1"/>
</dbReference>
<dbReference type="InterPro" id="IPR001251">
    <property type="entry name" value="CRAL-TRIO_dom"/>
</dbReference>
<dbReference type="OrthoDB" id="75724at2759"/>
<gene>
    <name evidence="3" type="primary">Mospd2_5</name>
    <name evidence="3" type="ORF">FJT64_026593</name>
</gene>
<proteinExistence type="predicted"/>
<evidence type="ECO:0000313" key="3">
    <source>
        <dbReference type="EMBL" id="KAF0301015.1"/>
    </source>
</evidence>
<comment type="caution">
    <text evidence="3">The sequence shown here is derived from an EMBL/GenBank/DDBJ whole genome shotgun (WGS) entry which is preliminary data.</text>
</comment>
<dbReference type="PANTHER" id="PTHR46384">
    <property type="entry name" value="MOTILE SPERM DOMAIN-CONTAINING PROTEIN 2"/>
    <property type="match status" value="1"/>
</dbReference>
<organism evidence="3 4">
    <name type="scientific">Amphibalanus amphitrite</name>
    <name type="common">Striped barnacle</name>
    <name type="synonym">Balanus amphitrite</name>
    <dbReference type="NCBI Taxonomy" id="1232801"/>
    <lineage>
        <taxon>Eukaryota</taxon>
        <taxon>Metazoa</taxon>
        <taxon>Ecdysozoa</taxon>
        <taxon>Arthropoda</taxon>
        <taxon>Crustacea</taxon>
        <taxon>Multicrustacea</taxon>
        <taxon>Cirripedia</taxon>
        <taxon>Thoracica</taxon>
        <taxon>Thoracicalcarea</taxon>
        <taxon>Balanomorpha</taxon>
        <taxon>Balanoidea</taxon>
        <taxon>Balanidae</taxon>
        <taxon>Amphibalaninae</taxon>
        <taxon>Amphibalanus</taxon>
    </lineage>
</organism>
<feature type="region of interest" description="Disordered" evidence="1">
    <location>
        <begin position="263"/>
        <end position="353"/>
    </location>
</feature>
<sequence length="473" mass="52881">MTGPVIYSVSDVSDSQAAALRRRFLEAVEKEEVRDHVHPQDIVRARTDDLWCKRFMAHGDLEIDKAFDFMMDSVKFRHEWQVNVTNSKRVPLSPPELTHDSVVTEFFERGTLSVHGRDRDGAALMIFHSCLHERTHGERFERVKQFLVYWVEKIEREERGQRISLILDMGNAGLSNVDIPFIGFLINLFKLYYPDMLNSIIVFEMPWIMNAAWKIIKQMLPPKSHQLIKFVNKKDIGTVIPPEHTLVRWGGKDPWSYTYRQEDCEMPPSPFLGQQESAGSGDTDTVSADSGSSREQPSPPPGAGGAADGRQGARGAEEAADQPPEAPVRRRTAGRRATPPPSGTQRAPLSHSSLLHYRSVVDIAGSAAERRAKQDLSDDSGASCDETSDQSLPGGEEMTAEIGVFAPRIGDLLKISPGDEIQFATDAVEARRPLMLKNIHRTPVAFKVSQCPVCSKCVLLYLLKSLVRWGIPR</sequence>
<evidence type="ECO:0000256" key="1">
    <source>
        <dbReference type="SAM" id="MobiDB-lite"/>
    </source>
</evidence>
<dbReference type="SMART" id="SM00516">
    <property type="entry name" value="SEC14"/>
    <property type="match status" value="1"/>
</dbReference>
<accession>A0A6A4W3N2</accession>
<feature type="compositionally biased region" description="Polar residues" evidence="1">
    <location>
        <begin position="272"/>
        <end position="296"/>
    </location>
</feature>
<keyword evidence="4" id="KW-1185">Reference proteome</keyword>
<dbReference type="PROSITE" id="PS50191">
    <property type="entry name" value="CRAL_TRIO"/>
    <property type="match status" value="1"/>
</dbReference>
<dbReference type="EMBL" id="VIIS01001205">
    <property type="protein sequence ID" value="KAF0301015.1"/>
    <property type="molecule type" value="Genomic_DNA"/>
</dbReference>
<feature type="compositionally biased region" description="Polar residues" evidence="1">
    <location>
        <begin position="343"/>
        <end position="353"/>
    </location>
</feature>
<dbReference type="InterPro" id="IPR036273">
    <property type="entry name" value="CRAL/TRIO_N_dom_sf"/>
</dbReference>
<protein>
    <submittedName>
        <fullName evidence="3">Motile sperm domain-containing protein 2</fullName>
    </submittedName>
</protein>
<feature type="domain" description="CRAL-TRIO" evidence="2">
    <location>
        <begin position="99"/>
        <end position="257"/>
    </location>
</feature>
<dbReference type="GO" id="GO:0140284">
    <property type="term" value="C:endoplasmic reticulum-endosome membrane contact site"/>
    <property type="evidence" value="ECO:0007669"/>
    <property type="project" value="TreeGrafter"/>
</dbReference>
<dbReference type="InterPro" id="IPR053012">
    <property type="entry name" value="ER-organelle_contact"/>
</dbReference>
<dbReference type="AlphaFoldDB" id="A0A6A4W3N2"/>
<dbReference type="SUPFAM" id="SSF52087">
    <property type="entry name" value="CRAL/TRIO domain"/>
    <property type="match status" value="1"/>
</dbReference>
<dbReference type="Gene3D" id="3.40.525.10">
    <property type="entry name" value="CRAL-TRIO lipid binding domain"/>
    <property type="match status" value="1"/>
</dbReference>
<evidence type="ECO:0000313" key="4">
    <source>
        <dbReference type="Proteomes" id="UP000440578"/>
    </source>
</evidence>
<dbReference type="SUPFAM" id="SSF46938">
    <property type="entry name" value="CRAL/TRIO N-terminal domain"/>
    <property type="match status" value="1"/>
</dbReference>
<dbReference type="Proteomes" id="UP000440578">
    <property type="component" value="Unassembled WGS sequence"/>
</dbReference>
<dbReference type="GO" id="GO:0012505">
    <property type="term" value="C:endomembrane system"/>
    <property type="evidence" value="ECO:0007669"/>
    <property type="project" value="TreeGrafter"/>
</dbReference>
<dbReference type="InterPro" id="IPR036865">
    <property type="entry name" value="CRAL-TRIO_dom_sf"/>
</dbReference>
<name>A0A6A4W3N2_AMPAM</name>